<dbReference type="CTD" id="6102932"/>
<evidence type="ECO:0000259" key="1">
    <source>
        <dbReference type="PROSITE" id="PS50211"/>
    </source>
</evidence>
<evidence type="ECO:0000313" key="3">
    <source>
        <dbReference type="Proteomes" id="UP000006672"/>
    </source>
</evidence>
<dbReference type="AlphaFoldDB" id="A0A4E9EQF5"/>
<dbReference type="InterPro" id="IPR051942">
    <property type="entry name" value="DENN_domain_containing_2"/>
</dbReference>
<accession>A0A8L7SM85</accession>
<sequence>MSRSNRPISHHKVARNDFITAKRQSVLFSERFNEIVTKKQTSQQSLSCLCDSDESSGVNFKLKRQVTRAKLVHRSTLALYDKHLNAFYGCMESHLFDRALIINLVKRNEVNGLPYENIRCDYVPCIAYIYPERNNQHMNEGHSSRSDCPDLFIPDFTRAKVFRESDRWPGNEEFTLTLTDESGKRTFAYCVRHLIRRHELNNEQATSSKEGDLPEVFAIISPIHAPLFYFALARECVCYLHDNLKKLENLLNVVYRCTFPTDGSSLHVFEKAKDGFKRNIVIRGQGPTLGQSDCSGIVRRMGPEITVAIIAALLAEQRVIIAGGSVQCVCHAVQSVACLLHPFSWPYTLIPVLPDSLLEIVNSPTPYLMGLLRTNMYKLKSLAAKDKNQCTDDLTQDDLVIVDLDGGIFVPQLTELYTASESIDYKAKNAFALCEKLLVPRKLAVSLAIKLKEAIAVGEGPRADLLLQKAMLSWFAALIWPYKGCGFYAAFVAESNGDFESIRTSKAQLIASHSSKSARRFTEWFVETGIFREWIRRKVASAPEITSMIPDVAEDVVNQKFDEYVIAATLQSSQRRVTNIFTKAHNVVFRSYLAKKL</sequence>
<dbReference type="RefSeq" id="XP_001899505.2">
    <property type="nucleotide sequence ID" value="XM_001899470.2"/>
</dbReference>
<dbReference type="Pfam" id="PF02141">
    <property type="entry name" value="DENN"/>
    <property type="match status" value="1"/>
</dbReference>
<dbReference type="Gene3D" id="3.40.50.11500">
    <property type="match status" value="1"/>
</dbReference>
<reference evidence="4" key="3">
    <citation type="submission" date="2022-04" db="UniProtKB">
        <authorList>
            <consortium name="WormBaseParasite"/>
        </authorList>
    </citation>
    <scope>IDENTIFICATION</scope>
</reference>
<feature type="domain" description="UDENN" evidence="1">
    <location>
        <begin position="108"/>
        <end position="547"/>
    </location>
</feature>
<dbReference type="WBParaSite" id="Bm10957.1">
    <property type="protein sequence ID" value="Bm10957.1"/>
    <property type="gene ID" value="WBGene00231218"/>
</dbReference>
<dbReference type="InterPro" id="IPR001194">
    <property type="entry name" value="cDENN_dom"/>
</dbReference>
<dbReference type="PANTHER" id="PTHR15288:SF0">
    <property type="entry name" value="UDENN DOMAIN-CONTAINING PROTEIN"/>
    <property type="match status" value="1"/>
</dbReference>
<dbReference type="EMBL" id="CAAKNF010000196">
    <property type="protein sequence ID" value="VIO86421.1"/>
    <property type="molecule type" value="Genomic_DNA"/>
</dbReference>
<dbReference type="InterPro" id="IPR037516">
    <property type="entry name" value="Tripartite_DENN"/>
</dbReference>
<organism evidence="2">
    <name type="scientific">Brugia malayi</name>
    <name type="common">Filarial nematode worm</name>
    <dbReference type="NCBI Taxonomy" id="6279"/>
    <lineage>
        <taxon>Eukaryota</taxon>
        <taxon>Metazoa</taxon>
        <taxon>Ecdysozoa</taxon>
        <taxon>Nematoda</taxon>
        <taxon>Chromadorea</taxon>
        <taxon>Rhabditida</taxon>
        <taxon>Spirurina</taxon>
        <taxon>Spiruromorpha</taxon>
        <taxon>Filarioidea</taxon>
        <taxon>Onchocercidae</taxon>
        <taxon>Brugia</taxon>
    </lineage>
</organism>
<reference evidence="2" key="2">
    <citation type="submission" date="2019-04" db="EMBL/GenBank/DDBJ databases">
        <authorList>
            <person name="Howe K."/>
            <person name="Paulini M."/>
            <person name="Williams G."/>
        </authorList>
    </citation>
    <scope>NUCLEOTIDE SEQUENCE [LARGE SCALE GENOMIC DNA]</scope>
    <source>
        <strain evidence="2">FR3</strain>
    </source>
</reference>
<dbReference type="Proteomes" id="UP000006672">
    <property type="component" value="Unassembled WGS sequence"/>
</dbReference>
<dbReference type="SMART" id="SM00799">
    <property type="entry name" value="DENN"/>
    <property type="match status" value="1"/>
</dbReference>
<accession>A0A4E9EQF5</accession>
<evidence type="ECO:0000313" key="2">
    <source>
        <dbReference type="EMBL" id="VIO86421.1"/>
    </source>
</evidence>
<dbReference type="InterPro" id="IPR043153">
    <property type="entry name" value="DENN_C"/>
</dbReference>
<dbReference type="KEGG" id="bmy:BM_BM10957"/>
<name>A0A4E9EQF5_BRUMA</name>
<proteinExistence type="predicted"/>
<evidence type="ECO:0000313" key="4">
    <source>
        <dbReference type="WBParaSite" id="Bm10957.1"/>
    </source>
</evidence>
<keyword evidence="3" id="KW-1185">Reference proteome</keyword>
<dbReference type="PANTHER" id="PTHR15288">
    <property type="entry name" value="DENN DOMAIN-CONTAINING PROTEIN 2"/>
    <property type="match status" value="1"/>
</dbReference>
<dbReference type="GeneID" id="6102932"/>
<reference evidence="3" key="1">
    <citation type="journal article" date="2007" name="Science">
        <title>Draft genome of the filarial nematode parasite Brugia malayi.</title>
        <authorList>
            <person name="Ghedin E."/>
            <person name="Wang S."/>
            <person name="Spiro D."/>
            <person name="Caler E."/>
            <person name="Zhao Q."/>
            <person name="Crabtree J."/>
            <person name="Allen J.E."/>
            <person name="Delcher A.L."/>
            <person name="Guiliano D.B."/>
            <person name="Miranda-Saavedra D."/>
            <person name="Angiuoli S.V."/>
            <person name="Creasy T."/>
            <person name="Amedeo P."/>
            <person name="Haas B."/>
            <person name="El-Sayed N.M."/>
            <person name="Wortman J.R."/>
            <person name="Feldblyum T."/>
            <person name="Tallon L."/>
            <person name="Schatz M."/>
            <person name="Shumway M."/>
            <person name="Koo H."/>
            <person name="Salzberg S.L."/>
            <person name="Schobel S."/>
            <person name="Pertea M."/>
            <person name="Pop M."/>
            <person name="White O."/>
            <person name="Barton G.J."/>
            <person name="Carlow C.K."/>
            <person name="Crawford M.J."/>
            <person name="Daub J."/>
            <person name="Dimmic M.W."/>
            <person name="Estes C.F."/>
            <person name="Foster J.M."/>
            <person name="Ganatra M."/>
            <person name="Gregory W.F."/>
            <person name="Johnson N.M."/>
            <person name="Jin J."/>
            <person name="Komuniecki R."/>
            <person name="Korf I."/>
            <person name="Kumar S."/>
            <person name="Laney S."/>
            <person name="Li B.W."/>
            <person name="Li W."/>
            <person name="Lindblom T.H."/>
            <person name="Lustigman S."/>
            <person name="Ma D."/>
            <person name="Maina C.V."/>
            <person name="Martin D.M."/>
            <person name="McCarter J.P."/>
            <person name="McReynolds L."/>
            <person name="Mitreva M."/>
            <person name="Nutman T.B."/>
            <person name="Parkinson J."/>
            <person name="Peregrin-Alvarez J.M."/>
            <person name="Poole C."/>
            <person name="Ren Q."/>
            <person name="Saunders L."/>
            <person name="Sluder A.E."/>
            <person name="Smith K."/>
            <person name="Stanke M."/>
            <person name="Unnasch T.R."/>
            <person name="Ware J."/>
            <person name="Wei A.D."/>
            <person name="Weil G."/>
            <person name="Williams D.J."/>
            <person name="Zhang Y."/>
            <person name="Williams S.A."/>
            <person name="Fraser-Liggett C."/>
            <person name="Slatko B."/>
            <person name="Blaxter M.L."/>
            <person name="Scott A.L."/>
        </authorList>
    </citation>
    <scope>NUCLEOTIDE SEQUENCE</scope>
    <source>
        <strain evidence="3">FR3</strain>
    </source>
</reference>
<dbReference type="PROSITE" id="PS50211">
    <property type="entry name" value="DENN"/>
    <property type="match status" value="1"/>
</dbReference>
<protein>
    <submittedName>
        <fullName evidence="4">UDENN domain-containing protein</fullName>
    </submittedName>
</protein>
<dbReference type="Gene3D" id="3.30.450.200">
    <property type="match status" value="1"/>
</dbReference>
<gene>
    <name evidence="2" type="primary">Bm10957</name>
    <name evidence="4" type="synonym">Bm1_40240</name>
    <name evidence="2" type="ORF">BM_BM10957</name>
</gene>
<dbReference type="OrthoDB" id="10266080at2759"/>